<dbReference type="EMBL" id="BPLQ01012875">
    <property type="protein sequence ID" value="GIY68500.1"/>
    <property type="molecule type" value="Genomic_DNA"/>
</dbReference>
<reference evidence="2 3" key="1">
    <citation type="submission" date="2021-06" db="EMBL/GenBank/DDBJ databases">
        <title>Caerostris darwini draft genome.</title>
        <authorList>
            <person name="Kono N."/>
            <person name="Arakawa K."/>
        </authorList>
    </citation>
    <scope>NUCLEOTIDE SEQUENCE [LARGE SCALE GENOMIC DNA]</scope>
</reference>
<protein>
    <submittedName>
        <fullName evidence="2">Uncharacterized protein</fullName>
    </submittedName>
</protein>
<comment type="caution">
    <text evidence="2">The sequence shown here is derived from an EMBL/GenBank/DDBJ whole genome shotgun (WGS) entry which is preliminary data.</text>
</comment>
<keyword evidence="3" id="KW-1185">Reference proteome</keyword>
<feature type="region of interest" description="Disordered" evidence="1">
    <location>
        <begin position="22"/>
        <end position="119"/>
    </location>
</feature>
<sequence>MNPFLKRYECVVRAALPHRRPPIAKRKTTVQRHLSNSASNLNVGRASARHETKTHQMTRRAALMKTSPSPREAAVPLTHFSDPQGAHGKDAVGDAPSGSPMREVPDVRTSPARRHSKDFVGGRKKKIMNWKQHSADVVFLSAHSFVGEVRQRFNYLVSLQAEFVLDTRKYFSLIIIVWCERREKKERWWLQEKDRVLDATSYRPPRRAPNVDFNFHDCHLWKKRGPRPSVILSVHASIWVLVTAQWEVAIEQVDPRFKSPQIYLRFLFFFSPEGMGGFESWVQTLITEEKKKTDLTLFDLGHNFVVELQTNQR</sequence>
<dbReference type="Proteomes" id="UP001054837">
    <property type="component" value="Unassembled WGS sequence"/>
</dbReference>
<gene>
    <name evidence="2" type="ORF">CDAR_398472</name>
</gene>
<evidence type="ECO:0000256" key="1">
    <source>
        <dbReference type="SAM" id="MobiDB-lite"/>
    </source>
</evidence>
<proteinExistence type="predicted"/>
<name>A0AAV4VDZ7_9ARAC</name>
<evidence type="ECO:0000313" key="3">
    <source>
        <dbReference type="Proteomes" id="UP001054837"/>
    </source>
</evidence>
<evidence type="ECO:0000313" key="2">
    <source>
        <dbReference type="EMBL" id="GIY68500.1"/>
    </source>
</evidence>
<feature type="compositionally biased region" description="Polar residues" evidence="1">
    <location>
        <begin position="31"/>
        <end position="42"/>
    </location>
</feature>
<accession>A0AAV4VDZ7</accession>
<dbReference type="AlphaFoldDB" id="A0AAV4VDZ7"/>
<organism evidence="2 3">
    <name type="scientific">Caerostris darwini</name>
    <dbReference type="NCBI Taxonomy" id="1538125"/>
    <lineage>
        <taxon>Eukaryota</taxon>
        <taxon>Metazoa</taxon>
        <taxon>Ecdysozoa</taxon>
        <taxon>Arthropoda</taxon>
        <taxon>Chelicerata</taxon>
        <taxon>Arachnida</taxon>
        <taxon>Araneae</taxon>
        <taxon>Araneomorphae</taxon>
        <taxon>Entelegynae</taxon>
        <taxon>Araneoidea</taxon>
        <taxon>Araneidae</taxon>
        <taxon>Caerostris</taxon>
    </lineage>
</organism>